<keyword evidence="4" id="KW-0963">Cytoplasm</keyword>
<evidence type="ECO:0000259" key="9">
    <source>
        <dbReference type="Pfam" id="PF01138"/>
    </source>
</evidence>
<dbReference type="HOGENOM" id="CLU_078569_0_0_1"/>
<dbReference type="STRING" id="284592.Q6BY29"/>
<dbReference type="CDD" id="cd11371">
    <property type="entry name" value="RNase_PH_MTR3"/>
    <property type="match status" value="1"/>
</dbReference>
<evidence type="ECO:0000256" key="8">
    <source>
        <dbReference type="ARBA" id="ARBA00023242"/>
    </source>
</evidence>
<dbReference type="GO" id="GO:0000177">
    <property type="term" value="C:cytoplasmic exosome (RNase complex)"/>
    <property type="evidence" value="ECO:0007669"/>
    <property type="project" value="TreeGrafter"/>
</dbReference>
<dbReference type="GO" id="GO:0016075">
    <property type="term" value="P:rRNA catabolic process"/>
    <property type="evidence" value="ECO:0007669"/>
    <property type="project" value="TreeGrafter"/>
</dbReference>
<protein>
    <submittedName>
        <fullName evidence="10">DEHA2A12914p</fullName>
    </submittedName>
</protein>
<evidence type="ECO:0000256" key="3">
    <source>
        <dbReference type="ARBA" id="ARBA00006678"/>
    </source>
</evidence>
<dbReference type="AlphaFoldDB" id="Q6BY29"/>
<feature type="domain" description="Exoribonuclease phosphorolytic" evidence="9">
    <location>
        <begin position="57"/>
        <end position="206"/>
    </location>
</feature>
<dbReference type="GO" id="GO:0003723">
    <property type="term" value="F:RNA binding"/>
    <property type="evidence" value="ECO:0007669"/>
    <property type="project" value="UniProtKB-KW"/>
</dbReference>
<evidence type="ECO:0000256" key="4">
    <source>
        <dbReference type="ARBA" id="ARBA00022490"/>
    </source>
</evidence>
<evidence type="ECO:0000313" key="11">
    <source>
        <dbReference type="Proteomes" id="UP000000599"/>
    </source>
</evidence>
<keyword evidence="11" id="KW-1185">Reference proteome</keyword>
<dbReference type="OrthoDB" id="2504340at2759"/>
<keyword evidence="6" id="KW-0271">Exosome</keyword>
<dbReference type="InterPro" id="IPR020568">
    <property type="entry name" value="Ribosomal_Su5_D2-typ_SF"/>
</dbReference>
<dbReference type="InterPro" id="IPR027408">
    <property type="entry name" value="PNPase/RNase_PH_dom_sf"/>
</dbReference>
<dbReference type="PANTHER" id="PTHR11953">
    <property type="entry name" value="EXOSOME COMPLEX COMPONENT"/>
    <property type="match status" value="1"/>
</dbReference>
<gene>
    <name evidence="10" type="ordered locus">DEHA2A12914g</name>
</gene>
<dbReference type="Gene3D" id="3.30.230.70">
    <property type="entry name" value="GHMP Kinase, N-terminal domain"/>
    <property type="match status" value="1"/>
</dbReference>
<dbReference type="OMA" id="CKFLPHI"/>
<reference evidence="10 11" key="1">
    <citation type="journal article" date="2004" name="Nature">
        <title>Genome evolution in yeasts.</title>
        <authorList>
            <consortium name="Genolevures"/>
            <person name="Dujon B."/>
            <person name="Sherman D."/>
            <person name="Fischer G."/>
            <person name="Durrens P."/>
            <person name="Casaregola S."/>
            <person name="Lafontaine I."/>
            <person name="de Montigny J."/>
            <person name="Marck C."/>
            <person name="Neuveglise C."/>
            <person name="Talla E."/>
            <person name="Goffard N."/>
            <person name="Frangeul L."/>
            <person name="Aigle M."/>
            <person name="Anthouard V."/>
            <person name="Babour A."/>
            <person name="Barbe V."/>
            <person name="Barnay S."/>
            <person name="Blanchin S."/>
            <person name="Beckerich J.M."/>
            <person name="Beyne E."/>
            <person name="Bleykasten C."/>
            <person name="Boisrame A."/>
            <person name="Boyer J."/>
            <person name="Cattolico L."/>
            <person name="Confanioleri F."/>
            <person name="de Daruvar A."/>
            <person name="Despons L."/>
            <person name="Fabre E."/>
            <person name="Fairhead C."/>
            <person name="Ferry-Dumazet H."/>
            <person name="Groppi A."/>
            <person name="Hantraye F."/>
            <person name="Hennequin C."/>
            <person name="Jauniaux N."/>
            <person name="Joyet P."/>
            <person name="Kachouri R."/>
            <person name="Kerrest A."/>
            <person name="Koszul R."/>
            <person name="Lemaire M."/>
            <person name="Lesur I."/>
            <person name="Ma L."/>
            <person name="Muller H."/>
            <person name="Nicaud J.M."/>
            <person name="Nikolski M."/>
            <person name="Oztas S."/>
            <person name="Ozier-Kalogeropoulos O."/>
            <person name="Pellenz S."/>
            <person name="Potier S."/>
            <person name="Richard G.F."/>
            <person name="Straub M.L."/>
            <person name="Suleau A."/>
            <person name="Swennene D."/>
            <person name="Tekaia F."/>
            <person name="Wesolowski-Louvel M."/>
            <person name="Westhof E."/>
            <person name="Wirth B."/>
            <person name="Zeniou-Meyer M."/>
            <person name="Zivanovic I."/>
            <person name="Bolotin-Fukuhara M."/>
            <person name="Thierry A."/>
            <person name="Bouchier C."/>
            <person name="Caudron B."/>
            <person name="Scarpelli C."/>
            <person name="Gaillardin C."/>
            <person name="Weissenbach J."/>
            <person name="Wincker P."/>
            <person name="Souciet J.L."/>
        </authorList>
    </citation>
    <scope>NUCLEOTIDE SEQUENCE [LARGE SCALE GENOMIC DNA]</scope>
    <source>
        <strain evidence="11">ATCC 36239 / CBS 767 / BCRC 21394 / JCM 1990 / NBRC 0083 / IGC 2968</strain>
    </source>
</reference>
<dbReference type="InterPro" id="IPR050080">
    <property type="entry name" value="RNase_PH"/>
</dbReference>
<dbReference type="GO" id="GO:0071028">
    <property type="term" value="P:nuclear mRNA surveillance"/>
    <property type="evidence" value="ECO:0007669"/>
    <property type="project" value="TreeGrafter"/>
</dbReference>
<dbReference type="GeneID" id="2899387"/>
<evidence type="ECO:0000256" key="7">
    <source>
        <dbReference type="ARBA" id="ARBA00022884"/>
    </source>
</evidence>
<dbReference type="KEGG" id="dha:DEHA2A12914g"/>
<dbReference type="GO" id="GO:0000176">
    <property type="term" value="C:nuclear exosome (RNase complex)"/>
    <property type="evidence" value="ECO:0007669"/>
    <property type="project" value="UniProtKB-ARBA"/>
</dbReference>
<keyword evidence="5" id="KW-0698">rRNA processing</keyword>
<dbReference type="EMBL" id="CR382133">
    <property type="protein sequence ID" value="CAG84867.2"/>
    <property type="molecule type" value="Genomic_DNA"/>
</dbReference>
<dbReference type="Proteomes" id="UP000000599">
    <property type="component" value="Chromosome A"/>
</dbReference>
<dbReference type="GO" id="GO:0000467">
    <property type="term" value="P:exonucleolytic trimming to generate mature 3'-end of 5.8S rRNA from tricistronic rRNA transcript (SSU-rRNA, 5.8S rRNA, LSU-rRNA)"/>
    <property type="evidence" value="ECO:0007669"/>
    <property type="project" value="UniProtKB-ARBA"/>
</dbReference>
<dbReference type="GO" id="GO:0071051">
    <property type="term" value="P:poly(A)-dependent snoRNA 3'-end processing"/>
    <property type="evidence" value="ECO:0007669"/>
    <property type="project" value="TreeGrafter"/>
</dbReference>
<comment type="subcellular location">
    <subcellularLocation>
        <location evidence="2">Cytoplasm</location>
    </subcellularLocation>
    <subcellularLocation>
        <location evidence="1">Nucleus</location>
    </subcellularLocation>
</comment>
<dbReference type="eggNOG" id="KOG1068">
    <property type="taxonomic scope" value="Eukaryota"/>
</dbReference>
<evidence type="ECO:0000256" key="1">
    <source>
        <dbReference type="ARBA" id="ARBA00004123"/>
    </source>
</evidence>
<dbReference type="VEuPathDB" id="FungiDB:DEHA2A12914g"/>
<sequence length="302" mass="33747">MTRRFQQLLLTSNQSTTFQMSDRRRLLGPVNAKLPNVGISSDLNNKPTTENKKRNDEVRKMFLKSGLVTNANGSAYLEVGDTIIEVSVFGPRPIRGSFIDRASFSVECKFLPYVTQPNEITFNGKATNFNNNGRPSLTNIEQKISSYLETSLLPCILLEKYPKSTIDIFVSVISTNSNPNSNSSLLNLINWIINCSSLALVDSGIELKDIVTSGQVNLNQKSNELTLDPIYPVDTIDKEDSIDCLVSFMNLRNDEIVGFWVEGKQEELNETIVTQLIDGCNEMSKQIRSNINGYLLSLMDSN</sequence>
<keyword evidence="7" id="KW-0694">RNA-binding</keyword>
<dbReference type="InParanoid" id="Q6BY29"/>
<dbReference type="PANTHER" id="PTHR11953:SF2">
    <property type="entry name" value="EXOSOME COMPLEX COMPONENT MTR3"/>
    <property type="match status" value="1"/>
</dbReference>
<dbReference type="RefSeq" id="XP_456890.2">
    <property type="nucleotide sequence ID" value="XM_456890.2"/>
</dbReference>
<accession>Q6BY29</accession>
<dbReference type="GO" id="GO:0071038">
    <property type="term" value="P:TRAMP-dependent tRNA surveillance pathway"/>
    <property type="evidence" value="ECO:0007669"/>
    <property type="project" value="UniProtKB-ARBA"/>
</dbReference>
<evidence type="ECO:0000256" key="6">
    <source>
        <dbReference type="ARBA" id="ARBA00022835"/>
    </source>
</evidence>
<dbReference type="InterPro" id="IPR001247">
    <property type="entry name" value="ExoRNase_PH_dom1"/>
</dbReference>
<evidence type="ECO:0000256" key="5">
    <source>
        <dbReference type="ARBA" id="ARBA00022552"/>
    </source>
</evidence>
<proteinExistence type="inferred from homology"/>
<evidence type="ECO:0000313" key="10">
    <source>
        <dbReference type="EMBL" id="CAG84867.2"/>
    </source>
</evidence>
<organism evidence="10 11">
    <name type="scientific">Debaryomyces hansenii (strain ATCC 36239 / CBS 767 / BCRC 21394 / JCM 1990 / NBRC 0083 / IGC 2968)</name>
    <name type="common">Yeast</name>
    <name type="synonym">Torulaspora hansenii</name>
    <dbReference type="NCBI Taxonomy" id="284592"/>
    <lineage>
        <taxon>Eukaryota</taxon>
        <taxon>Fungi</taxon>
        <taxon>Dikarya</taxon>
        <taxon>Ascomycota</taxon>
        <taxon>Saccharomycotina</taxon>
        <taxon>Pichiomycetes</taxon>
        <taxon>Debaryomycetaceae</taxon>
        <taxon>Debaryomyces</taxon>
    </lineage>
</organism>
<dbReference type="SUPFAM" id="SSF54211">
    <property type="entry name" value="Ribosomal protein S5 domain 2-like"/>
    <property type="match status" value="1"/>
</dbReference>
<dbReference type="GO" id="GO:0034475">
    <property type="term" value="P:U4 snRNA 3'-end processing"/>
    <property type="evidence" value="ECO:0007669"/>
    <property type="project" value="TreeGrafter"/>
</dbReference>
<dbReference type="GO" id="GO:0005730">
    <property type="term" value="C:nucleolus"/>
    <property type="evidence" value="ECO:0007669"/>
    <property type="project" value="UniProtKB-ARBA"/>
</dbReference>
<name>Q6BY29_DEBHA</name>
<keyword evidence="8" id="KW-0539">Nucleus</keyword>
<comment type="similarity">
    <text evidence="3">Belongs to the RNase PH family.</text>
</comment>
<dbReference type="Pfam" id="PF01138">
    <property type="entry name" value="RNase_PH"/>
    <property type="match status" value="1"/>
</dbReference>
<dbReference type="FunCoup" id="Q6BY29">
    <property type="interactions" value="174"/>
</dbReference>
<evidence type="ECO:0000256" key="2">
    <source>
        <dbReference type="ARBA" id="ARBA00004496"/>
    </source>
</evidence>